<organism evidence="3 4">
    <name type="scientific">Nocardia tenerifensis</name>
    <dbReference type="NCBI Taxonomy" id="228006"/>
    <lineage>
        <taxon>Bacteria</taxon>
        <taxon>Bacillati</taxon>
        <taxon>Actinomycetota</taxon>
        <taxon>Actinomycetes</taxon>
        <taxon>Mycobacteriales</taxon>
        <taxon>Nocardiaceae</taxon>
        <taxon>Nocardia</taxon>
    </lineage>
</organism>
<sequence>MCALLWRRGLRGALGSPGQFVTSTRRAVAAMTVTGGLLGSATALADPAAPVGSDQSLSDEQKPCTQAPAYTSSGKGQCYLVPEDVTALEVVLIGAGGGGNSGRGYLRGGGGDDFYSGNGGAGGQTGTITRCTLTVKPKSRLHLGVPAGGKGGTAGGYSPAAGNSTVLYDGKSLQDPSDTVRASAAGGGLGKQGPIGTAKAKSGSGCVSADEKGKTATIIVGRGGAPGTEGTADTAGQGGAGGRFAPGEVPDQCLALDPKTGEGGDGGDGTTTDNSVTPKNGRPGGPGCLTITPVPPS</sequence>
<evidence type="ECO:0000313" key="3">
    <source>
        <dbReference type="EMBL" id="PXX61757.1"/>
    </source>
</evidence>
<dbReference type="InterPro" id="IPR049304">
    <property type="entry name" value="Gly_rich_dom"/>
</dbReference>
<comment type="caution">
    <text evidence="3">The sequence shown here is derived from an EMBL/GenBank/DDBJ whole genome shotgun (WGS) entry which is preliminary data.</text>
</comment>
<dbReference type="Proteomes" id="UP000247569">
    <property type="component" value="Unassembled WGS sequence"/>
</dbReference>
<dbReference type="EMBL" id="QJKF01000008">
    <property type="protein sequence ID" value="PXX61757.1"/>
    <property type="molecule type" value="Genomic_DNA"/>
</dbReference>
<evidence type="ECO:0000256" key="1">
    <source>
        <dbReference type="SAM" id="MobiDB-lite"/>
    </source>
</evidence>
<proteinExistence type="predicted"/>
<accession>A0A318K0G6</accession>
<feature type="domain" description="Glycine-rich" evidence="2">
    <location>
        <begin position="78"/>
        <end position="290"/>
    </location>
</feature>
<protein>
    <recommendedName>
        <fullName evidence="2">Glycine-rich domain-containing protein</fullName>
    </recommendedName>
</protein>
<evidence type="ECO:0000259" key="2">
    <source>
        <dbReference type="Pfam" id="PF21722"/>
    </source>
</evidence>
<evidence type="ECO:0000313" key="4">
    <source>
        <dbReference type="Proteomes" id="UP000247569"/>
    </source>
</evidence>
<name>A0A318K0G6_9NOCA</name>
<feature type="region of interest" description="Disordered" evidence="1">
    <location>
        <begin position="48"/>
        <end position="68"/>
    </location>
</feature>
<reference evidence="3 4" key="1">
    <citation type="submission" date="2018-05" db="EMBL/GenBank/DDBJ databases">
        <title>Genomic Encyclopedia of Type Strains, Phase IV (KMG-IV): sequencing the most valuable type-strain genomes for metagenomic binning, comparative biology and taxonomic classification.</title>
        <authorList>
            <person name="Goeker M."/>
        </authorList>
    </citation>
    <scope>NUCLEOTIDE SEQUENCE [LARGE SCALE GENOMIC DNA]</scope>
    <source>
        <strain evidence="3 4">DSM 44704</strain>
    </source>
</reference>
<feature type="region of interest" description="Disordered" evidence="1">
    <location>
        <begin position="221"/>
        <end position="297"/>
    </location>
</feature>
<dbReference type="AlphaFoldDB" id="A0A318K0G6"/>
<dbReference type="Pfam" id="PF21722">
    <property type="entry name" value="Gly_rich_2"/>
    <property type="match status" value="1"/>
</dbReference>
<feature type="region of interest" description="Disordered" evidence="1">
    <location>
        <begin position="174"/>
        <end position="207"/>
    </location>
</feature>
<keyword evidence="4" id="KW-1185">Reference proteome</keyword>
<gene>
    <name evidence="3" type="ORF">DFR70_108315</name>
</gene>